<evidence type="ECO:0000256" key="3">
    <source>
        <dbReference type="ARBA" id="ARBA00022801"/>
    </source>
</evidence>
<dbReference type="PANTHER" id="PTHR30417:SF1">
    <property type="entry name" value="N-ACETYLMURAMOYL-L-ALANINE AMIDASE AMID"/>
    <property type="match status" value="1"/>
</dbReference>
<dbReference type="Pfam" id="PF01510">
    <property type="entry name" value="Amidase_2"/>
    <property type="match status" value="1"/>
</dbReference>
<dbReference type="InterPro" id="IPR036505">
    <property type="entry name" value="Amidase/PGRP_sf"/>
</dbReference>
<dbReference type="EC" id="3.5.1.28" evidence="2"/>
<gene>
    <name evidence="6" type="ORF">FB473_003154</name>
</gene>
<evidence type="ECO:0000256" key="1">
    <source>
        <dbReference type="ARBA" id="ARBA00001561"/>
    </source>
</evidence>
<feature type="domain" description="N-acetylmuramoyl-L-alanine amidase" evidence="5">
    <location>
        <begin position="18"/>
        <end position="147"/>
    </location>
</feature>
<dbReference type="SUPFAM" id="SSF55846">
    <property type="entry name" value="N-acetylmuramoyl-L-alanine amidase-like"/>
    <property type="match status" value="1"/>
</dbReference>
<dbReference type="CDD" id="cd06583">
    <property type="entry name" value="PGRP"/>
    <property type="match status" value="1"/>
</dbReference>
<evidence type="ECO:0000256" key="2">
    <source>
        <dbReference type="ARBA" id="ARBA00011901"/>
    </source>
</evidence>
<dbReference type="EMBL" id="JAAMOZ010000003">
    <property type="protein sequence ID" value="NIH58459.1"/>
    <property type="molecule type" value="Genomic_DNA"/>
</dbReference>
<proteinExistence type="predicted"/>
<evidence type="ECO:0000313" key="7">
    <source>
        <dbReference type="Proteomes" id="UP000749311"/>
    </source>
</evidence>
<dbReference type="PANTHER" id="PTHR30417">
    <property type="entry name" value="N-ACETYLMURAMOYL-L-ALANINE AMIDASE AMID"/>
    <property type="match status" value="1"/>
</dbReference>
<evidence type="ECO:0000256" key="4">
    <source>
        <dbReference type="ARBA" id="ARBA00023316"/>
    </source>
</evidence>
<reference evidence="6 7" key="1">
    <citation type="submission" date="2020-02" db="EMBL/GenBank/DDBJ databases">
        <title>Sequencing the genomes of 1000 actinobacteria strains.</title>
        <authorList>
            <person name="Klenk H.-P."/>
        </authorList>
    </citation>
    <scope>NUCLEOTIDE SEQUENCE [LARGE SCALE GENOMIC DNA]</scope>
    <source>
        <strain evidence="6 7">DSM 19609</strain>
    </source>
</reference>
<dbReference type="RefSeq" id="WP_167170926.1">
    <property type="nucleotide sequence ID" value="NZ_BAAAOO010000020.1"/>
</dbReference>
<organism evidence="6 7">
    <name type="scientific">Brooklawnia cerclae</name>
    <dbReference type="NCBI Taxonomy" id="349934"/>
    <lineage>
        <taxon>Bacteria</taxon>
        <taxon>Bacillati</taxon>
        <taxon>Actinomycetota</taxon>
        <taxon>Actinomycetes</taxon>
        <taxon>Propionibacteriales</taxon>
        <taxon>Propionibacteriaceae</taxon>
        <taxon>Brooklawnia</taxon>
    </lineage>
</organism>
<keyword evidence="3" id="KW-0378">Hydrolase</keyword>
<dbReference type="Proteomes" id="UP000749311">
    <property type="component" value="Unassembled WGS sequence"/>
</dbReference>
<keyword evidence="4" id="KW-0961">Cell wall biogenesis/degradation</keyword>
<protein>
    <recommendedName>
        <fullName evidence="2">N-acetylmuramoyl-L-alanine amidase</fullName>
        <ecNumber evidence="2">3.5.1.28</ecNumber>
    </recommendedName>
</protein>
<keyword evidence="7" id="KW-1185">Reference proteome</keyword>
<dbReference type="SMART" id="SM00644">
    <property type="entry name" value="Ami_2"/>
    <property type="match status" value="1"/>
</dbReference>
<accession>A0ABX0SJ75</accession>
<comment type="caution">
    <text evidence="6">The sequence shown here is derived from an EMBL/GenBank/DDBJ whole genome shotgun (WGS) entry which is preliminary data.</text>
</comment>
<comment type="catalytic activity">
    <reaction evidence="1">
        <text>Hydrolyzes the link between N-acetylmuramoyl residues and L-amino acid residues in certain cell-wall glycopeptides.</text>
        <dbReference type="EC" id="3.5.1.28"/>
    </reaction>
</comment>
<sequence>MKDWDNLIADVDKIIGVHYSAGREGRSISKIVLHHNAGTLTVDQCYDVWQTREASAHYQVETSGRVGQLVNDSDTAWHSGDWETNLTSIGIEHANATLAPGWTISEATLDNGAHLVAALCHHYGLGRPAWGVNVFPHSQFSSTSCPGAIAGAQNAAYMARAQAYYDGTQTTTQEDDDMDAEAKAWIKETRDRVLGLGVQRYSADGSPNRVLDTGDGEYILNAIGNAVTEVFERSFDRAGGPTGTTNLHQTVAWLDANLNSIRDLINGFQARIAGLEEALKQVGGGTVDTDTIVAAVTKAVSDAIDAEIDSATVTLSTTQEAQS</sequence>
<dbReference type="InterPro" id="IPR051206">
    <property type="entry name" value="NAMLAA_amidase_2"/>
</dbReference>
<evidence type="ECO:0000313" key="6">
    <source>
        <dbReference type="EMBL" id="NIH58459.1"/>
    </source>
</evidence>
<dbReference type="Gene3D" id="3.40.80.10">
    <property type="entry name" value="Peptidoglycan recognition protein-like"/>
    <property type="match status" value="1"/>
</dbReference>
<dbReference type="InterPro" id="IPR002502">
    <property type="entry name" value="Amidase_domain"/>
</dbReference>
<evidence type="ECO:0000259" key="5">
    <source>
        <dbReference type="SMART" id="SM00644"/>
    </source>
</evidence>
<name>A0ABX0SJ75_9ACTN</name>